<protein>
    <recommendedName>
        <fullName evidence="1">Glycosyltransferase 2-like domain-containing protein</fullName>
    </recommendedName>
</protein>
<proteinExistence type="predicted"/>
<evidence type="ECO:0000313" key="2">
    <source>
        <dbReference type="EMBL" id="CAE0539164.1"/>
    </source>
</evidence>
<gene>
    <name evidence="2" type="ORF">EHUX00137_LOCUS10785</name>
</gene>
<dbReference type="Gene3D" id="3.90.550.10">
    <property type="entry name" value="Spore Coat Polysaccharide Biosynthesis Protein SpsA, Chain A"/>
    <property type="match status" value="1"/>
</dbReference>
<dbReference type="SUPFAM" id="SSF53448">
    <property type="entry name" value="Nucleotide-diphospho-sugar transferases"/>
    <property type="match status" value="1"/>
</dbReference>
<dbReference type="EMBL" id="HBIR01014600">
    <property type="protein sequence ID" value="CAE0539164.1"/>
    <property type="molecule type" value="Transcribed_RNA"/>
</dbReference>
<accession>A0A7S3RZC5</accession>
<dbReference type="AlphaFoldDB" id="A0A7S3RZC5"/>
<reference evidence="2" key="1">
    <citation type="submission" date="2021-01" db="EMBL/GenBank/DDBJ databases">
        <authorList>
            <person name="Corre E."/>
            <person name="Pelletier E."/>
            <person name="Niang G."/>
            <person name="Scheremetjew M."/>
            <person name="Finn R."/>
            <person name="Kale V."/>
            <person name="Holt S."/>
            <person name="Cochrane G."/>
            <person name="Meng A."/>
            <person name="Brown T."/>
            <person name="Cohen L."/>
        </authorList>
    </citation>
    <scope>NUCLEOTIDE SEQUENCE</scope>
    <source>
        <strain evidence="2">379</strain>
    </source>
</reference>
<dbReference type="Pfam" id="PF00535">
    <property type="entry name" value="Glycos_transf_2"/>
    <property type="match status" value="1"/>
</dbReference>
<dbReference type="InterPro" id="IPR001173">
    <property type="entry name" value="Glyco_trans_2-like"/>
</dbReference>
<name>A0A7S3RZC5_EMIHU</name>
<evidence type="ECO:0000259" key="1">
    <source>
        <dbReference type="Pfam" id="PF00535"/>
    </source>
</evidence>
<sequence>MAELCTVVVAPKEWYSWAVEQLWAVLETSPCAELIYLLSPPFPAELADALAAAQARHPHLRVLRLGLLENPYAMRQRAAEDVRTRYAAFLGNDTFPTAGWLEALVAVAEARLECAVVQPIILERSVTHDDTLHVWWHPLRLLDHEDGRSPQLLTRFDEAATRHRQPALQQRLEPEQRLQFVEDHALLVRCDAFAPRGGPPLWDPLACHRREFFDLALSRKGLGQV</sequence>
<feature type="domain" description="Glycosyltransferase 2-like" evidence="1">
    <location>
        <begin position="46"/>
        <end position="139"/>
    </location>
</feature>
<dbReference type="InterPro" id="IPR029044">
    <property type="entry name" value="Nucleotide-diphossugar_trans"/>
</dbReference>
<organism evidence="2">
    <name type="scientific">Emiliania huxleyi</name>
    <name type="common">Coccolithophore</name>
    <name type="synonym">Pontosphaera huxleyi</name>
    <dbReference type="NCBI Taxonomy" id="2903"/>
    <lineage>
        <taxon>Eukaryota</taxon>
        <taxon>Haptista</taxon>
        <taxon>Haptophyta</taxon>
        <taxon>Prymnesiophyceae</taxon>
        <taxon>Isochrysidales</taxon>
        <taxon>Noelaerhabdaceae</taxon>
        <taxon>Emiliania</taxon>
    </lineage>
</organism>